<evidence type="ECO:0000313" key="9">
    <source>
        <dbReference type="EMBL" id="VVU47626.1"/>
    </source>
</evidence>
<feature type="transmembrane region" description="Helical" evidence="8">
    <location>
        <begin position="265"/>
        <end position="283"/>
    </location>
</feature>
<evidence type="ECO:0000256" key="7">
    <source>
        <dbReference type="ARBA" id="ARBA00023136"/>
    </source>
</evidence>
<keyword evidence="7 8" id="KW-0472">Membrane</keyword>
<reference evidence="9 10" key="1">
    <citation type="submission" date="2019-09" db="EMBL/GenBank/DDBJ databases">
        <authorList>
            <person name="Depoorter E."/>
        </authorList>
    </citation>
    <scope>NUCLEOTIDE SEQUENCE [LARGE SCALE GENOMIC DNA]</scope>
    <source>
        <strain evidence="9">LMG 20980</strain>
    </source>
</reference>
<dbReference type="PANTHER" id="PTHR30472">
    <property type="entry name" value="FERRIC ENTEROBACTIN TRANSPORT SYSTEM PERMEASE PROTEIN"/>
    <property type="match status" value="1"/>
</dbReference>
<sequence length="404" mass="42182">MRLGGHGMGDVAVRDDIAASRYARERFNNPLFHKDDELAYPHNTRKRRDRAAFGRQRRSADASHVVRDAAQRMSAARAATIWGALAVAVALLFVASLSIGSVPMSPWQALASLVPHGGDALFADIVRTLRLPRALAGFACGALLALAGALLQVLLRNPLAEPYVLGVSGGAAGFALVAMIAGAAWWLVDASAFAGSLVSVALVLGLARRELWRGDSRDASPRLLLTGVVIAAGWGALVTLLLSLAPDGRLRGILFWLTGDLNGVTAPWFAWGALLLAACIALPAAPQLNVLLRGDATALALGVPVARLRVRIYLVASLAAAAAVTTAGTIGFVGLVVPHALRLAFGNDQRMLLPAAMLAGGGGVMAADLLARTAIAPAQLPVGVMTALIGVPVFLWMLLRRPMR</sequence>
<feature type="transmembrane region" description="Helical" evidence="8">
    <location>
        <begin position="192"/>
        <end position="211"/>
    </location>
</feature>
<dbReference type="GO" id="GO:0022857">
    <property type="term" value="F:transmembrane transporter activity"/>
    <property type="evidence" value="ECO:0007669"/>
    <property type="project" value="InterPro"/>
</dbReference>
<organism evidence="9 10">
    <name type="scientific">Burkholderia anthina</name>
    <dbReference type="NCBI Taxonomy" id="179879"/>
    <lineage>
        <taxon>Bacteria</taxon>
        <taxon>Pseudomonadati</taxon>
        <taxon>Pseudomonadota</taxon>
        <taxon>Betaproteobacteria</taxon>
        <taxon>Burkholderiales</taxon>
        <taxon>Burkholderiaceae</taxon>
        <taxon>Burkholderia</taxon>
        <taxon>Burkholderia cepacia complex</taxon>
    </lineage>
</organism>
<evidence type="ECO:0000256" key="2">
    <source>
        <dbReference type="ARBA" id="ARBA00007935"/>
    </source>
</evidence>
<feature type="transmembrane region" description="Helical" evidence="8">
    <location>
        <begin position="162"/>
        <end position="186"/>
    </location>
</feature>
<gene>
    <name evidence="9" type="ORF">BAN20980_00317</name>
</gene>
<evidence type="ECO:0000256" key="5">
    <source>
        <dbReference type="ARBA" id="ARBA00022692"/>
    </source>
</evidence>
<dbReference type="GO" id="GO:0005886">
    <property type="term" value="C:plasma membrane"/>
    <property type="evidence" value="ECO:0007669"/>
    <property type="project" value="UniProtKB-SubCell"/>
</dbReference>
<comment type="similarity">
    <text evidence="2">Belongs to the binding-protein-dependent transport system permease family. FecCD subfamily.</text>
</comment>
<feature type="transmembrane region" description="Helical" evidence="8">
    <location>
        <begin position="223"/>
        <end position="245"/>
    </location>
</feature>
<evidence type="ECO:0000256" key="1">
    <source>
        <dbReference type="ARBA" id="ARBA00004651"/>
    </source>
</evidence>
<dbReference type="PANTHER" id="PTHR30472:SF25">
    <property type="entry name" value="ABC TRANSPORTER PERMEASE PROTEIN MJ0876-RELATED"/>
    <property type="match status" value="1"/>
</dbReference>
<keyword evidence="4" id="KW-1003">Cell membrane</keyword>
<dbReference type="SUPFAM" id="SSF81345">
    <property type="entry name" value="ABC transporter involved in vitamin B12 uptake, BtuC"/>
    <property type="match status" value="1"/>
</dbReference>
<dbReference type="EMBL" id="CABVLY010000001">
    <property type="protein sequence ID" value="VVU47626.1"/>
    <property type="molecule type" value="Genomic_DNA"/>
</dbReference>
<dbReference type="Proteomes" id="UP000494201">
    <property type="component" value="Unassembled WGS sequence"/>
</dbReference>
<proteinExistence type="inferred from homology"/>
<feature type="transmembrane region" description="Helical" evidence="8">
    <location>
        <begin position="378"/>
        <end position="399"/>
    </location>
</feature>
<evidence type="ECO:0000256" key="8">
    <source>
        <dbReference type="SAM" id="Phobius"/>
    </source>
</evidence>
<dbReference type="InterPro" id="IPR000522">
    <property type="entry name" value="ABC_transptr_permease_BtuC"/>
</dbReference>
<dbReference type="AlphaFoldDB" id="A0A6P2G2H4"/>
<name>A0A6P2G2H4_9BURK</name>
<keyword evidence="6 8" id="KW-1133">Transmembrane helix</keyword>
<dbReference type="Pfam" id="PF01032">
    <property type="entry name" value="FecCD"/>
    <property type="match status" value="1"/>
</dbReference>
<dbReference type="Gene3D" id="1.10.3470.10">
    <property type="entry name" value="ABC transporter involved in vitamin B12 uptake, BtuC"/>
    <property type="match status" value="1"/>
</dbReference>
<keyword evidence="5 8" id="KW-0812">Transmembrane</keyword>
<dbReference type="InterPro" id="IPR037294">
    <property type="entry name" value="ABC_BtuC-like"/>
</dbReference>
<comment type="subcellular location">
    <subcellularLocation>
        <location evidence="1">Cell membrane</location>
        <topology evidence="1">Multi-pass membrane protein</topology>
    </subcellularLocation>
</comment>
<evidence type="ECO:0000256" key="6">
    <source>
        <dbReference type="ARBA" id="ARBA00022989"/>
    </source>
</evidence>
<feature type="transmembrane region" description="Helical" evidence="8">
    <location>
        <begin position="134"/>
        <end position="155"/>
    </location>
</feature>
<accession>A0A6P2G2H4</accession>
<evidence type="ECO:0000313" key="10">
    <source>
        <dbReference type="Proteomes" id="UP000494201"/>
    </source>
</evidence>
<keyword evidence="3" id="KW-0813">Transport</keyword>
<feature type="transmembrane region" description="Helical" evidence="8">
    <location>
        <begin position="81"/>
        <end position="102"/>
    </location>
</feature>
<feature type="transmembrane region" description="Helical" evidence="8">
    <location>
        <begin position="312"/>
        <end position="340"/>
    </location>
</feature>
<evidence type="ECO:0000256" key="4">
    <source>
        <dbReference type="ARBA" id="ARBA00022475"/>
    </source>
</evidence>
<evidence type="ECO:0000256" key="3">
    <source>
        <dbReference type="ARBA" id="ARBA00022448"/>
    </source>
</evidence>
<protein>
    <submittedName>
        <fullName evidence="9">Iron ABC transporter</fullName>
    </submittedName>
</protein>
<dbReference type="CDD" id="cd06550">
    <property type="entry name" value="TM_ABC_iron-siderophores_like"/>
    <property type="match status" value="1"/>
</dbReference>